<dbReference type="Proteomes" id="UP001189429">
    <property type="component" value="Unassembled WGS sequence"/>
</dbReference>
<evidence type="ECO:0000313" key="1">
    <source>
        <dbReference type="EMBL" id="CAK0892468.1"/>
    </source>
</evidence>
<accession>A0ABN9X3Y1</accession>
<protein>
    <submittedName>
        <fullName evidence="1">Uncharacterized protein</fullName>
    </submittedName>
</protein>
<sequence>MPGRRSWAGQLRHGWRDSANWTSHSKPDHSFVETLTYLASAVMAFIRRKVAHESFDIWNCAHKNNFGEAINGAREVGLHSQANAMARQAKVAADKVPYQPTKQTMNVISYIAVASMCESGRQWQGLGVGASTSPSCYSVWTGACENGQQWQQWQQASCENASSATVLEAARRNQLEYERQSVLVASVQPDVISYSTGARSGENGQKWQRASNGWRHELQY</sequence>
<proteinExistence type="predicted"/>
<reference evidence="1" key="1">
    <citation type="submission" date="2023-10" db="EMBL/GenBank/DDBJ databases">
        <authorList>
            <person name="Chen Y."/>
            <person name="Shah S."/>
            <person name="Dougan E. K."/>
            <person name="Thang M."/>
            <person name="Chan C."/>
        </authorList>
    </citation>
    <scope>NUCLEOTIDE SEQUENCE [LARGE SCALE GENOMIC DNA]</scope>
</reference>
<evidence type="ECO:0000313" key="2">
    <source>
        <dbReference type="Proteomes" id="UP001189429"/>
    </source>
</evidence>
<organism evidence="1 2">
    <name type="scientific">Prorocentrum cordatum</name>
    <dbReference type="NCBI Taxonomy" id="2364126"/>
    <lineage>
        <taxon>Eukaryota</taxon>
        <taxon>Sar</taxon>
        <taxon>Alveolata</taxon>
        <taxon>Dinophyceae</taxon>
        <taxon>Prorocentrales</taxon>
        <taxon>Prorocentraceae</taxon>
        <taxon>Prorocentrum</taxon>
    </lineage>
</organism>
<dbReference type="EMBL" id="CAUYUJ010019616">
    <property type="protein sequence ID" value="CAK0892468.1"/>
    <property type="molecule type" value="Genomic_DNA"/>
</dbReference>
<name>A0ABN9X3Y1_9DINO</name>
<keyword evidence="2" id="KW-1185">Reference proteome</keyword>
<gene>
    <name evidence="1" type="ORF">PCOR1329_LOCUS72124</name>
</gene>
<comment type="caution">
    <text evidence="1">The sequence shown here is derived from an EMBL/GenBank/DDBJ whole genome shotgun (WGS) entry which is preliminary data.</text>
</comment>